<feature type="region of interest" description="Disordered" evidence="1">
    <location>
        <begin position="667"/>
        <end position="724"/>
    </location>
</feature>
<feature type="compositionally biased region" description="Basic and acidic residues" evidence="1">
    <location>
        <begin position="288"/>
        <end position="297"/>
    </location>
</feature>
<feature type="compositionally biased region" description="Polar residues" evidence="1">
    <location>
        <begin position="865"/>
        <end position="877"/>
    </location>
</feature>
<feature type="compositionally biased region" description="Polar residues" evidence="1">
    <location>
        <begin position="1"/>
        <end position="12"/>
    </location>
</feature>
<dbReference type="EMBL" id="LSRX01000567">
    <property type="protein sequence ID" value="OLP93821.1"/>
    <property type="molecule type" value="Genomic_DNA"/>
</dbReference>
<feature type="region of interest" description="Disordered" evidence="1">
    <location>
        <begin position="450"/>
        <end position="473"/>
    </location>
</feature>
<feature type="compositionally biased region" description="Basic and acidic residues" evidence="1">
    <location>
        <begin position="847"/>
        <end position="863"/>
    </location>
</feature>
<feature type="compositionally biased region" description="Basic and acidic residues" evidence="1">
    <location>
        <begin position="64"/>
        <end position="76"/>
    </location>
</feature>
<feature type="region of interest" description="Disordered" evidence="1">
    <location>
        <begin position="1307"/>
        <end position="1432"/>
    </location>
</feature>
<comment type="caution">
    <text evidence="2">The sequence shown here is derived from an EMBL/GenBank/DDBJ whole genome shotgun (WGS) entry which is preliminary data.</text>
</comment>
<feature type="compositionally biased region" description="Low complexity" evidence="1">
    <location>
        <begin position="1376"/>
        <end position="1385"/>
    </location>
</feature>
<feature type="compositionally biased region" description="Basic and acidic residues" evidence="1">
    <location>
        <begin position="18"/>
        <end position="49"/>
    </location>
</feature>
<feature type="region of interest" description="Disordered" evidence="1">
    <location>
        <begin position="1"/>
        <end position="205"/>
    </location>
</feature>
<feature type="compositionally biased region" description="Low complexity" evidence="1">
    <location>
        <begin position="50"/>
        <end position="61"/>
    </location>
</feature>
<feature type="compositionally biased region" description="Basic and acidic residues" evidence="1">
    <location>
        <begin position="1360"/>
        <end position="1370"/>
    </location>
</feature>
<feature type="compositionally biased region" description="Basic residues" evidence="1">
    <location>
        <begin position="1421"/>
        <end position="1432"/>
    </location>
</feature>
<proteinExistence type="predicted"/>
<feature type="compositionally biased region" description="Basic and acidic residues" evidence="1">
    <location>
        <begin position="1333"/>
        <end position="1347"/>
    </location>
</feature>
<keyword evidence="3" id="KW-1185">Reference proteome</keyword>
<feature type="compositionally biased region" description="Basic and acidic residues" evidence="1">
    <location>
        <begin position="688"/>
        <end position="704"/>
    </location>
</feature>
<feature type="compositionally biased region" description="Acidic residues" evidence="1">
    <location>
        <begin position="89"/>
        <end position="109"/>
    </location>
</feature>
<feature type="compositionally biased region" description="Low complexity" evidence="1">
    <location>
        <begin position="176"/>
        <end position="205"/>
    </location>
</feature>
<evidence type="ECO:0000313" key="3">
    <source>
        <dbReference type="Proteomes" id="UP000186817"/>
    </source>
</evidence>
<accession>A0A1Q9DF56</accession>
<feature type="region of interest" description="Disordered" evidence="1">
    <location>
        <begin position="738"/>
        <end position="877"/>
    </location>
</feature>
<dbReference type="Proteomes" id="UP000186817">
    <property type="component" value="Unassembled WGS sequence"/>
</dbReference>
<reference evidence="2 3" key="1">
    <citation type="submission" date="2016-02" db="EMBL/GenBank/DDBJ databases">
        <title>Genome analysis of coral dinoflagellate symbionts highlights evolutionary adaptations to a symbiotic lifestyle.</title>
        <authorList>
            <person name="Aranda M."/>
            <person name="Li Y."/>
            <person name="Liew Y.J."/>
            <person name="Baumgarten S."/>
            <person name="Simakov O."/>
            <person name="Wilson M."/>
            <person name="Piel J."/>
            <person name="Ashoor H."/>
            <person name="Bougouffa S."/>
            <person name="Bajic V.B."/>
            <person name="Ryu T."/>
            <person name="Ravasi T."/>
            <person name="Bayer T."/>
            <person name="Micklem G."/>
            <person name="Kim H."/>
            <person name="Bhak J."/>
            <person name="Lajeunesse T.C."/>
            <person name="Voolstra C.R."/>
        </authorList>
    </citation>
    <scope>NUCLEOTIDE SEQUENCE [LARGE SCALE GENOMIC DNA]</scope>
    <source>
        <strain evidence="2 3">CCMP2467</strain>
    </source>
</reference>
<protein>
    <submittedName>
        <fullName evidence="2">Uncharacterized protein</fullName>
    </submittedName>
</protein>
<name>A0A1Q9DF56_SYMMI</name>
<feature type="compositionally biased region" description="Low complexity" evidence="1">
    <location>
        <begin position="1348"/>
        <end position="1359"/>
    </location>
</feature>
<dbReference type="OrthoDB" id="437394at2759"/>
<gene>
    <name evidence="2" type="ORF">AK812_SmicGene24219</name>
</gene>
<feature type="region of interest" description="Disordered" evidence="1">
    <location>
        <begin position="244"/>
        <end position="308"/>
    </location>
</feature>
<feature type="compositionally biased region" description="Polar residues" evidence="1">
    <location>
        <begin position="777"/>
        <end position="787"/>
    </location>
</feature>
<evidence type="ECO:0000256" key="1">
    <source>
        <dbReference type="SAM" id="MobiDB-lite"/>
    </source>
</evidence>
<sequence>MESVESSHSVTSDDAADDAPRLEHSPRDVEHPPDECHSMHEHDSEHDDSVSSFSFNSWGSFHHLPPDGHNDIRNDMGPDTATNAAVPENDTDDFEYEDLAPDDADDLGEGDVIGSVSGGETADHEDYVSSAHQNGDHRHDPGRWNSEADGAAGPPPEFRTFWGPGGSDDSSDDEMGAAADNGTSPVSGVYASGAGAGASSHSHVPGQPYQHVDIHQNFHYHHHHYHRHNHYKSKTVQKFYGGNNKRGFSASRQHNDWGKRLRNNRTLHEPASGGVIDLSDVESEQSDDYERPEHPESESDNDPDPVMADNVRRRTHRFFTVVRLSRLQMDAGRLTEAMTTCDNSCMDGRNRDAAAESVHSPVPRGLLVHPNFARRFLTHGKVWELKSHACRCVQPGQLFYLCESAVGQNTHGLQLTRVVAVMEFLANVQVKWDELSNHFQETWMNMDRLSSSPDSIRPPDNFKRPKKVNPMNDPYDPSSLGLSVPTGSLQQVYEWCRQNMSAHTGPASVADSPRSPVSTGSHEQELMAELEEQIFGPPASLMLAPRAPVSKSTPVRRGKSKSKTPPPFVVPTAKGIQTLFRINPDEAVQTGSGPGNASSNVEYAESSTYVAPQQHVGKAGLWLFVAACMHAMAMSIFMSMEKMRFVGGGAREGTDDSVQRFGTVTRDGVDQLFHGKRSRSSSQPRQSHHADHALNIEASQDEHPGLCTGPSINEGDLGHVGLHVSPDEVPTLIIEEEDEVDDTNHDGCRGINQTRTQGPRAEMPTEHPADIGGPTEPESSGNVSASATVGHAETGDAKQGTQSDTGEPSGHAKTRDAEQGTESATGGNAKRGDAQQDVQSATGGHAKTGDADQDGGHAKRGAEQGRQSHQQRSSYGATSKIAGSLLEGLQWHDHAMDVIEDSIDLDMHDIVRAAHADTMSTAFSGIEAPHTASCANRSAMGKALGTDIPFPRLLHMIEFDPQNQQELLLVARETGACLFGDIGGFFRPELSDVLEQLRQKPMMCVEVLAPVLASGRAVKSSCFCLTHQRHCCLKTARRHVAGTSCVPYSKRGSGAALMDFNTVYSLCWIGLRMLLQILYELSPMSRFAVRFHRACSWTWREFFFRHEFNDSDIPEMYNPIQDELVQEWMWASHRQSSRVAGQEDQDAHKVPEADRINLMHDPMIFRSTLNATETKFLEAYVAQSPGKCWQLNQNPCNGHGTRTTGPCLMTLIRNSHLLYTDSVMPERWLLGSEAVLAQAFPLHPGQPVTRPFCCFHWQRPGRTGKVMRHQAGNSMNVLAMALIDLHSLTYTHIDTPVLFKQICDGRRTQQKRRGRHMQDVYNRHGSGTSLDTHMSDSEVLETEKSRGSELPSRLGSSRLLSDKFKADVSRKPSVPPSLSSNSESKSAPEKPKESSCGSTRLEMLAAAKKAKSVQKDQKFQSQKRLRTKTKCH</sequence>
<feature type="region of interest" description="Disordered" evidence="1">
    <location>
        <begin position="503"/>
        <end position="523"/>
    </location>
</feature>
<evidence type="ECO:0000313" key="2">
    <source>
        <dbReference type="EMBL" id="OLP93821.1"/>
    </source>
</evidence>
<organism evidence="2 3">
    <name type="scientific">Symbiodinium microadriaticum</name>
    <name type="common">Dinoflagellate</name>
    <name type="synonym">Zooxanthella microadriatica</name>
    <dbReference type="NCBI Taxonomy" id="2951"/>
    <lineage>
        <taxon>Eukaryota</taxon>
        <taxon>Sar</taxon>
        <taxon>Alveolata</taxon>
        <taxon>Dinophyceae</taxon>
        <taxon>Suessiales</taxon>
        <taxon>Symbiodiniaceae</taxon>
        <taxon>Symbiodinium</taxon>
    </lineage>
</organism>
<feature type="region of interest" description="Disordered" evidence="1">
    <location>
        <begin position="541"/>
        <end position="570"/>
    </location>
</feature>